<sequence length="318" mass="33814">MRIEVLNISKYRTSARVGDDVPVVLPGALIGVCDGATDPRGTAVDGIGTGRLAALTVASAAAELAIDPDSRDMPAADLLGHLAGALARRTAPLNLEIPPSTTLALVFDCGDRWRFLTLGDTGIRINGTEVLRTDKLIDDVSTHARIAVFRHLAGEGPATDATEAATRRAILLGLDNAVAEGVIAGDVAENVIDATVRALKLDDHRAPVTRFLRGGIKTQFEFSNDPDSPLGFDTMNGNTPRRGDYVDVSRPKAQVQSIEIFSDGYPAIPDAVSLEAWEAVFAKAEAEDVHKIGAYATVKGSTTDEFFDDRTVIVVDRL</sequence>
<evidence type="ECO:0000313" key="1">
    <source>
        <dbReference type="EMBL" id="MFC3144460.1"/>
    </source>
</evidence>
<evidence type="ECO:0008006" key="3">
    <source>
        <dbReference type="Google" id="ProtNLM"/>
    </source>
</evidence>
<reference evidence="2" key="1">
    <citation type="journal article" date="2019" name="Int. J. Syst. Evol. Microbiol.">
        <title>The Global Catalogue of Microorganisms (GCM) 10K type strain sequencing project: providing services to taxonomists for standard genome sequencing and annotation.</title>
        <authorList>
            <consortium name="The Broad Institute Genomics Platform"/>
            <consortium name="The Broad Institute Genome Sequencing Center for Infectious Disease"/>
            <person name="Wu L."/>
            <person name="Ma J."/>
        </authorList>
    </citation>
    <scope>NUCLEOTIDE SEQUENCE [LARGE SCALE GENOMIC DNA]</scope>
    <source>
        <strain evidence="2">KCTC 52366</strain>
    </source>
</reference>
<proteinExistence type="predicted"/>
<dbReference type="RefSeq" id="WP_275633835.1">
    <property type="nucleotide sequence ID" value="NZ_JARGYD010000006.1"/>
</dbReference>
<comment type="caution">
    <text evidence="1">The sequence shown here is derived from an EMBL/GenBank/DDBJ whole genome shotgun (WGS) entry which is preliminary data.</text>
</comment>
<evidence type="ECO:0000313" key="2">
    <source>
        <dbReference type="Proteomes" id="UP001595632"/>
    </source>
</evidence>
<dbReference type="EMBL" id="JBHRTB010000010">
    <property type="protein sequence ID" value="MFC3144460.1"/>
    <property type="molecule type" value="Genomic_DNA"/>
</dbReference>
<gene>
    <name evidence="1" type="ORF">ACFOGP_17175</name>
</gene>
<dbReference type="Proteomes" id="UP001595632">
    <property type="component" value="Unassembled WGS sequence"/>
</dbReference>
<protein>
    <recommendedName>
        <fullName evidence="3">Protein phosphatase 2C-like protein</fullName>
    </recommendedName>
</protein>
<organism evidence="1 2">
    <name type="scientific">Psychromarinibacter halotolerans</name>
    <dbReference type="NCBI Taxonomy" id="1775175"/>
    <lineage>
        <taxon>Bacteria</taxon>
        <taxon>Pseudomonadati</taxon>
        <taxon>Pseudomonadota</taxon>
        <taxon>Alphaproteobacteria</taxon>
        <taxon>Rhodobacterales</taxon>
        <taxon>Paracoccaceae</taxon>
        <taxon>Psychromarinibacter</taxon>
    </lineage>
</organism>
<name>A0ABV7GW72_9RHOB</name>
<keyword evidence="2" id="KW-1185">Reference proteome</keyword>
<accession>A0ABV7GW72</accession>